<evidence type="ECO:0000313" key="4">
    <source>
        <dbReference type="Ensembl" id="ENSPREP00000014625.1"/>
    </source>
</evidence>
<evidence type="ECO:0000256" key="2">
    <source>
        <dbReference type="SAM" id="Phobius"/>
    </source>
</evidence>
<keyword evidence="3" id="KW-0732">Signal</keyword>
<proteinExistence type="predicted"/>
<evidence type="ECO:0000256" key="3">
    <source>
        <dbReference type="SAM" id="SignalP"/>
    </source>
</evidence>
<name>A0A3P9NYH5_POERE</name>
<dbReference type="AlphaFoldDB" id="A0A3P9NYH5"/>
<keyword evidence="2" id="KW-1133">Transmembrane helix</keyword>
<accession>A0A3P9NYH5</accession>
<feature type="coiled-coil region" evidence="1">
    <location>
        <begin position="98"/>
        <end position="133"/>
    </location>
</feature>
<reference evidence="5" key="1">
    <citation type="submission" date="2013-11" db="EMBL/GenBank/DDBJ databases">
        <title>The genomic landscape of the Guanapo guppy.</title>
        <authorList>
            <person name="Kuenstner A."/>
            <person name="Dreyer C."/>
        </authorList>
    </citation>
    <scope>NUCLEOTIDE SEQUENCE</scope>
    <source>
        <strain evidence="5">Guanapo</strain>
    </source>
</reference>
<dbReference type="GeneTree" id="ENSGT00660000097455"/>
<protein>
    <submittedName>
        <fullName evidence="4">Uncharacterized protein</fullName>
    </submittedName>
</protein>
<reference evidence="4" key="2">
    <citation type="submission" date="2025-08" db="UniProtKB">
        <authorList>
            <consortium name="Ensembl"/>
        </authorList>
    </citation>
    <scope>IDENTIFICATION</scope>
    <source>
        <strain evidence="4">Guanapo</strain>
    </source>
</reference>
<dbReference type="OMA" id="PDVHQHN"/>
<keyword evidence="2" id="KW-0812">Transmembrane</keyword>
<feature type="signal peptide" evidence="3">
    <location>
        <begin position="1"/>
        <end position="16"/>
    </location>
</feature>
<dbReference type="Ensembl" id="ENSPRET00000014776.1">
    <property type="protein sequence ID" value="ENSPREP00000014625.1"/>
    <property type="gene ID" value="ENSPREG00000009892.1"/>
</dbReference>
<dbReference type="Proteomes" id="UP000242638">
    <property type="component" value="Unassembled WGS sequence"/>
</dbReference>
<keyword evidence="2" id="KW-0472">Membrane</keyword>
<evidence type="ECO:0000256" key="1">
    <source>
        <dbReference type="SAM" id="Coils"/>
    </source>
</evidence>
<feature type="transmembrane region" description="Helical" evidence="2">
    <location>
        <begin position="6"/>
        <end position="28"/>
    </location>
</feature>
<sequence>MGIIIYISVLFSLSIAALISIVATPINVSQDTPTLMYKSYSQNIQRLDPLHPPLVNKRTVSLETCAVHHHNHQRALIMQRGEHFRYHQVWRKPFYGTISEKEEYRKEIREQLKRQMEEKCMELKLQLASKVKEAEHLIAVDRLALSSERQQRIQHTKAMTVYRDENKRLMEQSRRDRALTHSQEALKERELLRLNPINWSGTLT</sequence>
<keyword evidence="1" id="KW-0175">Coiled coil</keyword>
<organism evidence="4 5">
    <name type="scientific">Poecilia reticulata</name>
    <name type="common">Guppy</name>
    <name type="synonym">Acanthophacelus reticulatus</name>
    <dbReference type="NCBI Taxonomy" id="8081"/>
    <lineage>
        <taxon>Eukaryota</taxon>
        <taxon>Metazoa</taxon>
        <taxon>Chordata</taxon>
        <taxon>Craniata</taxon>
        <taxon>Vertebrata</taxon>
        <taxon>Euteleostomi</taxon>
        <taxon>Actinopterygii</taxon>
        <taxon>Neopterygii</taxon>
        <taxon>Teleostei</taxon>
        <taxon>Neoteleostei</taxon>
        <taxon>Acanthomorphata</taxon>
        <taxon>Ovalentaria</taxon>
        <taxon>Atherinomorphae</taxon>
        <taxon>Cyprinodontiformes</taxon>
        <taxon>Poeciliidae</taxon>
        <taxon>Poeciliinae</taxon>
        <taxon>Poecilia</taxon>
    </lineage>
</organism>
<feature type="chain" id="PRO_5018113552" evidence="3">
    <location>
        <begin position="17"/>
        <end position="204"/>
    </location>
</feature>
<evidence type="ECO:0000313" key="5">
    <source>
        <dbReference type="Proteomes" id="UP000242638"/>
    </source>
</evidence>
<keyword evidence="5" id="KW-1185">Reference proteome</keyword>
<reference evidence="4" key="3">
    <citation type="submission" date="2025-09" db="UniProtKB">
        <authorList>
            <consortium name="Ensembl"/>
        </authorList>
    </citation>
    <scope>IDENTIFICATION</scope>
    <source>
        <strain evidence="4">Guanapo</strain>
    </source>
</reference>